<evidence type="ECO:0000313" key="4">
    <source>
        <dbReference type="EMBL" id="OEU11766.1"/>
    </source>
</evidence>
<dbReference type="OrthoDB" id="55624at2759"/>
<dbReference type="Proteomes" id="UP000095751">
    <property type="component" value="Unassembled WGS sequence"/>
</dbReference>
<protein>
    <submittedName>
        <fullName evidence="4">Uncharacterized protein</fullName>
    </submittedName>
</protein>
<dbReference type="AlphaFoldDB" id="A0A1E7F0Y4"/>
<feature type="compositionally biased region" description="Basic and acidic residues" evidence="2">
    <location>
        <begin position="239"/>
        <end position="259"/>
    </location>
</feature>
<feature type="compositionally biased region" description="Basic and acidic residues" evidence="2">
    <location>
        <begin position="429"/>
        <end position="441"/>
    </location>
</feature>
<feature type="chain" id="PRO_5009192492" evidence="3">
    <location>
        <begin position="23"/>
        <end position="441"/>
    </location>
</feature>
<keyword evidence="5" id="KW-1185">Reference proteome</keyword>
<feature type="coiled-coil region" evidence="1">
    <location>
        <begin position="38"/>
        <end position="65"/>
    </location>
</feature>
<evidence type="ECO:0000256" key="1">
    <source>
        <dbReference type="SAM" id="Coils"/>
    </source>
</evidence>
<evidence type="ECO:0000256" key="2">
    <source>
        <dbReference type="SAM" id="MobiDB-lite"/>
    </source>
</evidence>
<feature type="region of interest" description="Disordered" evidence="2">
    <location>
        <begin position="220"/>
        <end position="268"/>
    </location>
</feature>
<dbReference type="InParanoid" id="A0A1E7F0Y4"/>
<evidence type="ECO:0000256" key="3">
    <source>
        <dbReference type="SAM" id="SignalP"/>
    </source>
</evidence>
<feature type="compositionally biased region" description="Basic and acidic residues" evidence="2">
    <location>
        <begin position="117"/>
        <end position="130"/>
    </location>
</feature>
<evidence type="ECO:0000313" key="5">
    <source>
        <dbReference type="Proteomes" id="UP000095751"/>
    </source>
</evidence>
<accession>A0A1E7F0Y4</accession>
<dbReference type="EMBL" id="KV784366">
    <property type="protein sequence ID" value="OEU11766.1"/>
    <property type="molecule type" value="Genomic_DNA"/>
</dbReference>
<reference evidence="4 5" key="1">
    <citation type="submission" date="2016-09" db="EMBL/GenBank/DDBJ databases">
        <title>Extensive genetic diversity and differential bi-allelic expression allows diatom success in the polar Southern Ocean.</title>
        <authorList>
            <consortium name="DOE Joint Genome Institute"/>
            <person name="Mock T."/>
            <person name="Otillar R.P."/>
            <person name="Strauss J."/>
            <person name="Dupont C."/>
            <person name="Frickenhaus S."/>
            <person name="Maumus F."/>
            <person name="Mcmullan M."/>
            <person name="Sanges R."/>
            <person name="Schmutz J."/>
            <person name="Toseland A."/>
            <person name="Valas R."/>
            <person name="Veluchamy A."/>
            <person name="Ward B.J."/>
            <person name="Allen A."/>
            <person name="Barry K."/>
            <person name="Falciatore A."/>
            <person name="Ferrante M."/>
            <person name="Fortunato A.E."/>
            <person name="Gloeckner G."/>
            <person name="Gruber A."/>
            <person name="Hipkin R."/>
            <person name="Janech M."/>
            <person name="Kroth P."/>
            <person name="Leese F."/>
            <person name="Lindquist E."/>
            <person name="Lyon B.R."/>
            <person name="Martin J."/>
            <person name="Mayer C."/>
            <person name="Parker M."/>
            <person name="Quesneville H."/>
            <person name="Raymond J."/>
            <person name="Uhlig C."/>
            <person name="Valentin K.U."/>
            <person name="Worden A.Z."/>
            <person name="Armbrust E.V."/>
            <person name="Bowler C."/>
            <person name="Green B."/>
            <person name="Moulton V."/>
            <person name="Van Oosterhout C."/>
            <person name="Grigoriev I."/>
        </authorList>
    </citation>
    <scope>NUCLEOTIDE SEQUENCE [LARGE SCALE GENOMIC DNA]</scope>
    <source>
        <strain evidence="4 5">CCMP1102</strain>
    </source>
</reference>
<name>A0A1E7F0Y4_9STRA</name>
<feature type="compositionally biased region" description="Basic and acidic residues" evidence="2">
    <location>
        <begin position="91"/>
        <end position="110"/>
    </location>
</feature>
<proteinExistence type="predicted"/>
<sequence>MRIMSIALVTSFIVLLSWIGHSLVVNQRRQEDEWKQRLLQEEEHKARLMVEKDQLRLEMELLQEEASAAWAQADSLAKEQERWMILQQETERMARKQKHQQQDKDEEERRGSRKRGRQQDNYDSQEKGSDDNDDFSWFFNDKNEDCNADRRTNEESGGGSTTYTIADNCWVKAKADINLGSCGDDTKDFFKDVWNGLWYSSWDDWDNYFDTTTTSSNTLLEPYIHRGGGSSSSSSSSSNRKEEAPQQEKEEHQSNHDDAADNDPSQEDPFQELYSVITSAGQSFASKFSQLVTDEVDTTRKAAEDLEDAVLRGYADVSKTFSNTMYAMKDDMRDLSKETLSKLRTAVKNNNNNVSSSSSNSNSNTSSSKSNDDEDVNTGHDSKSTTTSSTTTQPVTIQGLNDAAAAISSLSKTWHESTKSLSSLTEEDVAGRKEDATTDEV</sequence>
<feature type="signal peptide" evidence="3">
    <location>
        <begin position="1"/>
        <end position="22"/>
    </location>
</feature>
<keyword evidence="3" id="KW-0732">Signal</keyword>
<feature type="region of interest" description="Disordered" evidence="2">
    <location>
        <begin position="415"/>
        <end position="441"/>
    </location>
</feature>
<organism evidence="4 5">
    <name type="scientific">Fragilariopsis cylindrus CCMP1102</name>
    <dbReference type="NCBI Taxonomy" id="635003"/>
    <lineage>
        <taxon>Eukaryota</taxon>
        <taxon>Sar</taxon>
        <taxon>Stramenopiles</taxon>
        <taxon>Ochrophyta</taxon>
        <taxon>Bacillariophyta</taxon>
        <taxon>Bacillariophyceae</taxon>
        <taxon>Bacillariophycidae</taxon>
        <taxon>Bacillariales</taxon>
        <taxon>Bacillariaceae</taxon>
        <taxon>Fragilariopsis</taxon>
    </lineage>
</organism>
<gene>
    <name evidence="4" type="ORF">FRACYDRAFT_270675</name>
</gene>
<feature type="region of interest" description="Disordered" evidence="2">
    <location>
        <begin position="91"/>
        <end position="134"/>
    </location>
</feature>
<keyword evidence="1" id="KW-0175">Coiled coil</keyword>
<feature type="region of interest" description="Disordered" evidence="2">
    <location>
        <begin position="346"/>
        <end position="397"/>
    </location>
</feature>
<dbReference type="KEGG" id="fcy:FRACYDRAFT_270675"/>
<feature type="compositionally biased region" description="Low complexity" evidence="2">
    <location>
        <begin position="349"/>
        <end position="369"/>
    </location>
</feature>